<dbReference type="InterPro" id="IPR006689">
    <property type="entry name" value="Small_GTPase_ARF/SAR"/>
</dbReference>
<keyword evidence="4" id="KW-1185">Reference proteome</keyword>
<dbReference type="SUPFAM" id="SSF52540">
    <property type="entry name" value="P-loop containing nucleoside triphosphate hydrolases"/>
    <property type="match status" value="1"/>
</dbReference>
<organism evidence="3 4">
    <name type="scientific">Penstemon davidsonii</name>
    <dbReference type="NCBI Taxonomy" id="160366"/>
    <lineage>
        <taxon>Eukaryota</taxon>
        <taxon>Viridiplantae</taxon>
        <taxon>Streptophyta</taxon>
        <taxon>Embryophyta</taxon>
        <taxon>Tracheophyta</taxon>
        <taxon>Spermatophyta</taxon>
        <taxon>Magnoliopsida</taxon>
        <taxon>eudicotyledons</taxon>
        <taxon>Gunneridae</taxon>
        <taxon>Pentapetalae</taxon>
        <taxon>asterids</taxon>
        <taxon>lamiids</taxon>
        <taxon>Lamiales</taxon>
        <taxon>Plantaginaceae</taxon>
        <taxon>Cheloneae</taxon>
        <taxon>Penstemon</taxon>
    </lineage>
</organism>
<dbReference type="Pfam" id="PF00025">
    <property type="entry name" value="Arf"/>
    <property type="match status" value="1"/>
</dbReference>
<evidence type="ECO:0000256" key="1">
    <source>
        <dbReference type="ARBA" id="ARBA00022741"/>
    </source>
</evidence>
<dbReference type="Proteomes" id="UP001291926">
    <property type="component" value="Unassembled WGS sequence"/>
</dbReference>
<dbReference type="InterPro" id="IPR044612">
    <property type="entry name" value="ARL2/3"/>
</dbReference>
<dbReference type="PANTHER" id="PTHR45697">
    <property type="entry name" value="ADP-RIBOSYLATION FACTOR-LIKE PROTEIN 2-RELATED"/>
    <property type="match status" value="1"/>
</dbReference>
<dbReference type="EMBL" id="JAYDYQ010002688">
    <property type="protein sequence ID" value="KAK4478264.1"/>
    <property type="molecule type" value="Genomic_DNA"/>
</dbReference>
<dbReference type="Gene3D" id="3.40.50.300">
    <property type="entry name" value="P-loop containing nucleotide triphosphate hydrolases"/>
    <property type="match status" value="1"/>
</dbReference>
<reference evidence="3 4" key="1">
    <citation type="journal article" date="2023" name="bioRxiv">
        <title>Genome report: Whole genome sequence and annotation of Penstemon davidsonii.</title>
        <authorList>
            <person name="Ostevik K.L."/>
            <person name="Alabady M."/>
            <person name="Zhang M."/>
            <person name="Rausher M.D."/>
        </authorList>
    </citation>
    <scope>NUCLEOTIDE SEQUENCE [LARGE SCALE GENOMIC DNA]</scope>
    <source>
        <strain evidence="3">DNT005</strain>
        <tissue evidence="3">Whole leaf</tissue>
    </source>
</reference>
<evidence type="ECO:0000313" key="3">
    <source>
        <dbReference type="EMBL" id="KAK4478264.1"/>
    </source>
</evidence>
<proteinExistence type="predicted"/>
<keyword evidence="2" id="KW-0342">GTP-binding</keyword>
<evidence type="ECO:0008006" key="5">
    <source>
        <dbReference type="Google" id="ProtNLM"/>
    </source>
</evidence>
<keyword evidence="1" id="KW-0547">Nucleotide-binding</keyword>
<gene>
    <name evidence="3" type="ORF">RD792_017550</name>
</gene>
<evidence type="ECO:0000313" key="4">
    <source>
        <dbReference type="Proteomes" id="UP001291926"/>
    </source>
</evidence>
<accession>A0ABR0CMA8</accession>
<dbReference type="InterPro" id="IPR027417">
    <property type="entry name" value="P-loop_NTPase"/>
</dbReference>
<comment type="caution">
    <text evidence="3">The sequence shown here is derived from an EMBL/GenBank/DDBJ whole genome shotgun (WGS) entry which is preliminary data.</text>
</comment>
<protein>
    <recommendedName>
        <fullName evidence="5">ADP-ribosylation factor</fullName>
    </recommendedName>
</protein>
<name>A0ABR0CMA8_9LAMI</name>
<evidence type="ECO:0000256" key="2">
    <source>
        <dbReference type="ARBA" id="ARBA00023134"/>
    </source>
</evidence>
<sequence length="80" mass="8957">METRLNGKRLSGASLLIFANKQDIQGSLSPDEIAKVLNLEAMDKSRHWRIVGCSAYTGEGLLEGFDWLVQDIASRIYMLD</sequence>